<dbReference type="AlphaFoldDB" id="A0A7S0V1A8"/>
<evidence type="ECO:0000313" key="2">
    <source>
        <dbReference type="EMBL" id="CAD8777502.1"/>
    </source>
</evidence>
<dbReference type="PANTHER" id="PTHR23011">
    <property type="entry name" value="CYCLIC NUCLEOTIDE-BINDING DOMAIN CONTAINING PROTEIN"/>
    <property type="match status" value="1"/>
</dbReference>
<feature type="domain" description="Cyclic nucleotide-binding" evidence="1">
    <location>
        <begin position="75"/>
        <end position="173"/>
    </location>
</feature>
<dbReference type="Pfam" id="PF00027">
    <property type="entry name" value="cNMP_binding"/>
    <property type="match status" value="1"/>
</dbReference>
<sequence>MDEEAAEDERQMREAIRKRMVNVAKIEKVVQKGPFERRPDEIEAVRKEVAKMEVFRKIQVSPAAERDICKFARLRKYQAGEAVFRQGEIGDAFYIILEGMCSVEHSVMGVINQLFASDTFGEIALLQDGAVRKASIVCEQPCKMLEIKKPEFNRYIKPFHKEEQAKRDSLLKAITVFEHLSHEQSLNLMGGMRTQRFSTGETVVKEGKYNRFLMFLVQGHVGVTKRVALTKTDNSTDLPNPLASAAKRNEAPGTGTVDVDLGVLYKGRVVDPESVLTRQKSAFTATAMSQVEILAVDTITHIFVDSPVIDAETLQTIRRTNNIVPDRKTLSAMAKGQVKWRGYRDHLVSHVVYKHRKDQAAKAGPFSAKEATTKKDDLAYQGALDNPPELEAKTLVDRVEPTDGRWPYCQPNIYRSDVVNSLLALTPINIMLRDKTIF</sequence>
<dbReference type="InterPro" id="IPR018490">
    <property type="entry name" value="cNMP-bd_dom_sf"/>
</dbReference>
<dbReference type="EMBL" id="HBFN01001258">
    <property type="protein sequence ID" value="CAD8777502.1"/>
    <property type="molecule type" value="Transcribed_RNA"/>
</dbReference>
<organism evidence="2">
    <name type="scientific">Hemiselmis tepida</name>
    <dbReference type="NCBI Taxonomy" id="464990"/>
    <lineage>
        <taxon>Eukaryota</taxon>
        <taxon>Cryptophyceae</taxon>
        <taxon>Cryptomonadales</taxon>
        <taxon>Hemiselmidaceae</taxon>
        <taxon>Hemiselmis</taxon>
    </lineage>
</organism>
<feature type="domain" description="Cyclic nucleotide-binding" evidence="1">
    <location>
        <begin position="176"/>
        <end position="297"/>
    </location>
</feature>
<dbReference type="InterPro" id="IPR014710">
    <property type="entry name" value="RmlC-like_jellyroll"/>
</dbReference>
<name>A0A7S0V1A8_9CRYP</name>
<reference evidence="2" key="1">
    <citation type="submission" date="2021-01" db="EMBL/GenBank/DDBJ databases">
        <authorList>
            <person name="Corre E."/>
            <person name="Pelletier E."/>
            <person name="Niang G."/>
            <person name="Scheremetjew M."/>
            <person name="Finn R."/>
            <person name="Kale V."/>
            <person name="Holt S."/>
            <person name="Cochrane G."/>
            <person name="Meng A."/>
            <person name="Brown T."/>
            <person name="Cohen L."/>
        </authorList>
    </citation>
    <scope>NUCLEOTIDE SEQUENCE</scope>
    <source>
        <strain evidence="2">CCMP443</strain>
    </source>
</reference>
<accession>A0A7S0V1A8</accession>
<dbReference type="CDD" id="cd00038">
    <property type="entry name" value="CAP_ED"/>
    <property type="match status" value="2"/>
</dbReference>
<dbReference type="InterPro" id="IPR000595">
    <property type="entry name" value="cNMP-bd_dom"/>
</dbReference>
<protein>
    <recommendedName>
        <fullName evidence="1">Cyclic nucleotide-binding domain-containing protein</fullName>
    </recommendedName>
</protein>
<dbReference type="SUPFAM" id="SSF51206">
    <property type="entry name" value="cAMP-binding domain-like"/>
    <property type="match status" value="2"/>
</dbReference>
<dbReference type="PRINTS" id="PR00103">
    <property type="entry name" value="CAMPKINASE"/>
</dbReference>
<dbReference type="PROSITE" id="PS50042">
    <property type="entry name" value="CNMP_BINDING_3"/>
    <property type="match status" value="2"/>
</dbReference>
<dbReference type="PANTHER" id="PTHR23011:SF28">
    <property type="entry name" value="CYCLIC NUCLEOTIDE-BINDING DOMAIN CONTAINING PROTEIN"/>
    <property type="match status" value="1"/>
</dbReference>
<evidence type="ECO:0000259" key="1">
    <source>
        <dbReference type="PROSITE" id="PS50042"/>
    </source>
</evidence>
<proteinExistence type="predicted"/>
<gene>
    <name evidence="2" type="ORF">HTEP1355_LOCUS802</name>
</gene>
<dbReference type="SMART" id="SM00100">
    <property type="entry name" value="cNMP"/>
    <property type="match status" value="2"/>
</dbReference>
<dbReference type="Gene3D" id="2.60.120.10">
    <property type="entry name" value="Jelly Rolls"/>
    <property type="match status" value="2"/>
</dbReference>